<evidence type="ECO:0008006" key="4">
    <source>
        <dbReference type="Google" id="ProtNLM"/>
    </source>
</evidence>
<accession>A0A6B0TU63</accession>
<organism evidence="2 3">
    <name type="scientific">Oceanomicrobium pacificus</name>
    <dbReference type="NCBI Taxonomy" id="2692916"/>
    <lineage>
        <taxon>Bacteria</taxon>
        <taxon>Pseudomonadati</taxon>
        <taxon>Pseudomonadota</taxon>
        <taxon>Alphaproteobacteria</taxon>
        <taxon>Rhodobacterales</taxon>
        <taxon>Paracoccaceae</taxon>
        <taxon>Oceanomicrobium</taxon>
    </lineage>
</organism>
<sequence length="399" mass="42155">MKTGATISGTAHLLLVLLALLWGPLFEHDGEERVTVSNVSIISASEFDAAVSAAPEAPRTDLAAPVAPAISEPDALTPAIPRPEDLVTTADSDRPEDPEAADEEADLSDLLTQNRPVDVATPDVPQTMAPDVPQGAEIVAPQAEGLDRPDASDTTSRTVALAPPPPRDAPRIDSQSAPRPPQDAKPSEETVADSRPEESETPVEEAETPEAPEESTTEIPLDRVEESDESGALIAAGRPKPRPASITEAIETAERTEIAALAAQAAAESETPAAPAETPDATETGAGPAETSLPVGPPLTRGEKDGLRLAVERCWNPPAGVRDASDLVVIVDFELNIDGQLVGDVGLVEPSGSLDSVYRAAYEAARRAIKRCAPYEMPAEKFEQWRRIEVKFNPRNVVM</sequence>
<evidence type="ECO:0000313" key="3">
    <source>
        <dbReference type="Proteomes" id="UP000436016"/>
    </source>
</evidence>
<feature type="compositionally biased region" description="Basic and acidic residues" evidence="1">
    <location>
        <begin position="185"/>
        <end position="198"/>
    </location>
</feature>
<dbReference type="AlphaFoldDB" id="A0A6B0TU63"/>
<dbReference type="RefSeq" id="WP_160853683.1">
    <property type="nucleotide sequence ID" value="NZ_WUWG01000003.1"/>
</dbReference>
<name>A0A6B0TU63_9RHOB</name>
<evidence type="ECO:0000256" key="1">
    <source>
        <dbReference type="SAM" id="MobiDB-lite"/>
    </source>
</evidence>
<dbReference type="SUPFAM" id="SSF74653">
    <property type="entry name" value="TolA/TonB C-terminal domain"/>
    <property type="match status" value="1"/>
</dbReference>
<protein>
    <recommendedName>
        <fullName evidence="4">Cell division and transport-associated protein TolA</fullName>
    </recommendedName>
</protein>
<dbReference type="Proteomes" id="UP000436016">
    <property type="component" value="Unassembled WGS sequence"/>
</dbReference>
<dbReference type="Gene3D" id="3.30.1150.10">
    <property type="match status" value="1"/>
</dbReference>
<evidence type="ECO:0000313" key="2">
    <source>
        <dbReference type="EMBL" id="MXU65315.1"/>
    </source>
</evidence>
<proteinExistence type="predicted"/>
<feature type="region of interest" description="Disordered" evidence="1">
    <location>
        <begin position="72"/>
        <end position="131"/>
    </location>
</feature>
<dbReference type="EMBL" id="WUWG01000003">
    <property type="protein sequence ID" value="MXU65315.1"/>
    <property type="molecule type" value="Genomic_DNA"/>
</dbReference>
<reference evidence="2 3" key="1">
    <citation type="submission" date="2019-12" db="EMBL/GenBank/DDBJ databases">
        <title>Strain KN286 was isolated from seawater, which was collected from Caroline Seamount in the tropical western Pacific.</title>
        <authorList>
            <person name="Wang Q."/>
        </authorList>
    </citation>
    <scope>NUCLEOTIDE SEQUENCE [LARGE SCALE GENOMIC DNA]</scope>
    <source>
        <strain evidence="2 3">KN286</strain>
    </source>
</reference>
<gene>
    <name evidence="2" type="ORF">GSH16_07630</name>
</gene>
<keyword evidence="3" id="KW-1185">Reference proteome</keyword>
<feature type="compositionally biased region" description="Acidic residues" evidence="1">
    <location>
        <begin position="98"/>
        <end position="107"/>
    </location>
</feature>
<comment type="caution">
    <text evidence="2">The sequence shown here is derived from an EMBL/GenBank/DDBJ whole genome shotgun (WGS) entry which is preliminary data.</text>
</comment>
<feature type="compositionally biased region" description="Low complexity" evidence="1">
    <location>
        <begin position="262"/>
        <end position="286"/>
    </location>
</feature>
<feature type="region of interest" description="Disordered" evidence="1">
    <location>
        <begin position="143"/>
        <end position="244"/>
    </location>
</feature>
<feature type="compositionally biased region" description="Acidic residues" evidence="1">
    <location>
        <begin position="199"/>
        <end position="216"/>
    </location>
</feature>
<feature type="region of interest" description="Disordered" evidence="1">
    <location>
        <begin position="262"/>
        <end position="301"/>
    </location>
</feature>